<feature type="domain" description="Transposase MuDR plant" evidence="1">
    <location>
        <begin position="148"/>
        <end position="210"/>
    </location>
</feature>
<dbReference type="Pfam" id="PF10551">
    <property type="entry name" value="MULE"/>
    <property type="match status" value="1"/>
</dbReference>
<dbReference type="GeneID" id="104789445"/>
<dbReference type="PANTHER" id="PTHR31973:SF195">
    <property type="entry name" value="MUDR FAMILY TRANSPOSASE"/>
    <property type="match status" value="1"/>
</dbReference>
<reference evidence="4" key="2">
    <citation type="submission" date="2025-08" db="UniProtKB">
        <authorList>
            <consortium name="RefSeq"/>
        </authorList>
    </citation>
    <scope>IDENTIFICATION</scope>
    <source>
        <tissue evidence="4">Leaf</tissue>
    </source>
</reference>
<evidence type="ECO:0000259" key="2">
    <source>
        <dbReference type="Pfam" id="PF10551"/>
    </source>
</evidence>
<feature type="domain" description="MULE transposase" evidence="2">
    <location>
        <begin position="342"/>
        <end position="436"/>
    </location>
</feature>
<dbReference type="Proteomes" id="UP000694864">
    <property type="component" value="Chromosome 5"/>
</dbReference>
<dbReference type="Pfam" id="PF03108">
    <property type="entry name" value="DBD_Tnp_Mut"/>
    <property type="match status" value="1"/>
</dbReference>
<evidence type="ECO:0000313" key="3">
    <source>
        <dbReference type="Proteomes" id="UP000694864"/>
    </source>
</evidence>
<evidence type="ECO:0000259" key="1">
    <source>
        <dbReference type="Pfam" id="PF03108"/>
    </source>
</evidence>
<dbReference type="RefSeq" id="XP_010513442.1">
    <property type="nucleotide sequence ID" value="XM_010515140.1"/>
</dbReference>
<proteinExistence type="predicted"/>
<accession>A0ABM0ZBU5</accession>
<dbReference type="PANTHER" id="PTHR31973">
    <property type="entry name" value="POLYPROTEIN, PUTATIVE-RELATED"/>
    <property type="match status" value="1"/>
</dbReference>
<protein>
    <submittedName>
        <fullName evidence="4">Uncharacterized protein LOC104789445</fullName>
    </submittedName>
</protein>
<reference evidence="3" key="1">
    <citation type="journal article" date="2014" name="Nat. Commun.">
        <title>The emerging biofuel crop Camelina sativa retains a highly undifferentiated hexaploid genome structure.</title>
        <authorList>
            <person name="Kagale S."/>
            <person name="Koh C."/>
            <person name="Nixon J."/>
            <person name="Bollina V."/>
            <person name="Clarke W.E."/>
            <person name="Tuteja R."/>
            <person name="Spillane C."/>
            <person name="Robinson S.J."/>
            <person name="Links M.G."/>
            <person name="Clarke C."/>
            <person name="Higgins E.E."/>
            <person name="Huebert T."/>
            <person name="Sharpe A.G."/>
            <person name="Parkin I.A."/>
        </authorList>
    </citation>
    <scope>NUCLEOTIDE SEQUENCE [LARGE SCALE GENOMIC DNA]</scope>
    <source>
        <strain evidence="3">cv. DH55</strain>
    </source>
</reference>
<dbReference type="InterPro" id="IPR004332">
    <property type="entry name" value="Transposase_MuDR"/>
</dbReference>
<organism evidence="3 4">
    <name type="scientific">Camelina sativa</name>
    <name type="common">False flax</name>
    <name type="synonym">Myagrum sativum</name>
    <dbReference type="NCBI Taxonomy" id="90675"/>
    <lineage>
        <taxon>Eukaryota</taxon>
        <taxon>Viridiplantae</taxon>
        <taxon>Streptophyta</taxon>
        <taxon>Embryophyta</taxon>
        <taxon>Tracheophyta</taxon>
        <taxon>Spermatophyta</taxon>
        <taxon>Magnoliopsida</taxon>
        <taxon>eudicotyledons</taxon>
        <taxon>Gunneridae</taxon>
        <taxon>Pentapetalae</taxon>
        <taxon>rosids</taxon>
        <taxon>malvids</taxon>
        <taxon>Brassicales</taxon>
        <taxon>Brassicaceae</taxon>
        <taxon>Camelineae</taxon>
        <taxon>Camelina</taxon>
    </lineage>
</organism>
<evidence type="ECO:0000313" key="4">
    <source>
        <dbReference type="RefSeq" id="XP_010513442.1"/>
    </source>
</evidence>
<keyword evidence="3" id="KW-1185">Reference proteome</keyword>
<sequence length="578" mass="66311">MLQQLPQDTPPVYVTNDRSVQNLIDFSSRNVVRLCVSTRCMDGQPVKECVNDINNSRSIDNGEPTDEFDYDVDPGADECVEECQEALHDTTYEKPKDVDDMDFDYSEYGKFEDEDDDEDGDHLDVDAEEGKLFVGGIHGQLNNPWIDQLKVGHCFPCKHDVITEGRLTAIMLKFSFKIKKSTKSRLVAICSVLGCTWRIVATVKNDPTTFWVTKYLNVHTCSIVDRVAHHRRCTSKYIGMLFVDRVGIVDGVIPQHIEYSMRAMFGMTLDYTTSSRALQYALEYVRGNAESGYAKLLYCLRKIEQSNPGSVVDLVVDDEHRFKYLFLSFDASIHGFNYVRRVIVVDGTHLTEKYEGVLLVACAQDGNFQIFPLAFGTVDSECDASWDWFFTKLSECISDEYPLVVVSDRCSSIAKACRNVMPWATRGICYYHLQQNIISNFRGKQLMYLVKGAAYAHTHDDYNRYMASLTNVNPALAAYLNEADPALWSWVYCPGDRYNIKTINIAESINFMLKKAKDYPITYLIEFITKKLGRWYWKRREDALSLTTTFSRGVEFLLAVREHYADMMTVERIDGWRF</sequence>
<gene>
    <name evidence="4" type="primary">LOC104789445</name>
</gene>
<dbReference type="InterPro" id="IPR018289">
    <property type="entry name" value="MULE_transposase_dom"/>
</dbReference>
<name>A0ABM0ZBU5_CAMSA</name>